<feature type="transmembrane region" description="Helical" evidence="6">
    <location>
        <begin position="90"/>
        <end position="109"/>
    </location>
</feature>
<keyword evidence="8" id="KW-1185">Reference proteome</keyword>
<evidence type="ECO:0000256" key="6">
    <source>
        <dbReference type="SAM" id="Phobius"/>
    </source>
</evidence>
<comment type="caution">
    <text evidence="7">The sequence shown here is derived from an EMBL/GenBank/DDBJ whole genome shotgun (WGS) entry which is preliminary data.</text>
</comment>
<keyword evidence="2" id="KW-1003">Cell membrane</keyword>
<evidence type="ECO:0000256" key="4">
    <source>
        <dbReference type="ARBA" id="ARBA00022989"/>
    </source>
</evidence>
<proteinExistence type="predicted"/>
<evidence type="ECO:0000256" key="3">
    <source>
        <dbReference type="ARBA" id="ARBA00022692"/>
    </source>
</evidence>
<evidence type="ECO:0000256" key="2">
    <source>
        <dbReference type="ARBA" id="ARBA00022475"/>
    </source>
</evidence>
<keyword evidence="3 6" id="KW-0812">Transmembrane</keyword>
<dbReference type="RefSeq" id="WP_212395940.1">
    <property type="nucleotide sequence ID" value="NZ_JAFCJH010000014.1"/>
</dbReference>
<feature type="transmembrane region" description="Helical" evidence="6">
    <location>
        <begin position="115"/>
        <end position="138"/>
    </location>
</feature>
<comment type="subcellular location">
    <subcellularLocation>
        <location evidence="1">Cell membrane</location>
        <topology evidence="1">Multi-pass membrane protein</topology>
    </subcellularLocation>
</comment>
<gene>
    <name evidence="7" type="ORF">JQ615_15650</name>
</gene>
<reference evidence="8" key="1">
    <citation type="journal article" date="2021" name="ISME J.">
        <title>Evolutionary origin and ecological implication of a unique nif island in free-living Bradyrhizobium lineages.</title>
        <authorList>
            <person name="Tao J."/>
        </authorList>
    </citation>
    <scope>NUCLEOTIDE SEQUENCE [LARGE SCALE GENOMIC DNA]</scope>
    <source>
        <strain evidence="8">SZCCT0434</strain>
    </source>
</reference>
<dbReference type="CDD" id="cd06579">
    <property type="entry name" value="TM_PBP1_transp_AraH_like"/>
    <property type="match status" value="1"/>
</dbReference>
<dbReference type="InterPro" id="IPR001851">
    <property type="entry name" value="ABC_transp_permease"/>
</dbReference>
<feature type="transmembrane region" description="Helical" evidence="6">
    <location>
        <begin position="64"/>
        <end position="83"/>
    </location>
</feature>
<accession>A0ABS5FJ68</accession>
<feature type="transmembrane region" description="Helical" evidence="6">
    <location>
        <begin position="234"/>
        <end position="257"/>
    </location>
</feature>
<keyword evidence="4 6" id="KW-1133">Transmembrane helix</keyword>
<feature type="transmembrane region" description="Helical" evidence="6">
    <location>
        <begin position="188"/>
        <end position="208"/>
    </location>
</feature>
<name>A0ABS5FJ68_9BRAD</name>
<evidence type="ECO:0000313" key="8">
    <source>
        <dbReference type="Proteomes" id="UP001315278"/>
    </source>
</evidence>
<dbReference type="EMBL" id="JAFCJH010000014">
    <property type="protein sequence ID" value="MBR0796830.1"/>
    <property type="molecule type" value="Genomic_DNA"/>
</dbReference>
<evidence type="ECO:0000256" key="5">
    <source>
        <dbReference type="ARBA" id="ARBA00023136"/>
    </source>
</evidence>
<organism evidence="7 8">
    <name type="scientific">Bradyrhizobium jicamae</name>
    <dbReference type="NCBI Taxonomy" id="280332"/>
    <lineage>
        <taxon>Bacteria</taxon>
        <taxon>Pseudomonadati</taxon>
        <taxon>Pseudomonadota</taxon>
        <taxon>Alphaproteobacteria</taxon>
        <taxon>Hyphomicrobiales</taxon>
        <taxon>Nitrobacteraceae</taxon>
        <taxon>Bradyrhizobium</taxon>
    </lineage>
</organism>
<evidence type="ECO:0000313" key="7">
    <source>
        <dbReference type="EMBL" id="MBR0796830.1"/>
    </source>
</evidence>
<feature type="transmembrane region" description="Helical" evidence="6">
    <location>
        <begin position="277"/>
        <end position="307"/>
    </location>
</feature>
<sequence length="346" mass="35734">MPDQGSTQVNAATANALAAMQETRRQRIRLAIRAAGMLPVLLLLCGGFHYFSDGRFFTAQNLGIVVQQAAVNTVLAAGMTFVILTGGIDLSVGSILAASAMAGLIISKFPDLGALWLPASVLTGAAFGILNGGLIALLRLPPFIVTLGSLTAVRGVARLLGADTTVFNASIPYAFIGNGSLTLVPGVLSIPWLWVIALLVILVSWLVLRRTVLGVHIYAVGGNESAARLAGIKVWAVLIFVYGVSGLLAGLGGAMQAARLYAANGLQLGQSYELDAITAVILGGTSFVGGIGSIWGTLVGALIIAVLSNGLILTGVSDVWQYVIKGLVIIGAVALDRYRLQGSART</sequence>
<keyword evidence="5 6" id="KW-0472">Membrane</keyword>
<dbReference type="Proteomes" id="UP001315278">
    <property type="component" value="Unassembled WGS sequence"/>
</dbReference>
<dbReference type="PANTHER" id="PTHR32196:SF72">
    <property type="entry name" value="RIBOSE IMPORT PERMEASE PROTEIN RBSC"/>
    <property type="match status" value="1"/>
</dbReference>
<evidence type="ECO:0000256" key="1">
    <source>
        <dbReference type="ARBA" id="ARBA00004651"/>
    </source>
</evidence>
<feature type="transmembrane region" description="Helical" evidence="6">
    <location>
        <begin position="30"/>
        <end position="52"/>
    </location>
</feature>
<dbReference type="Pfam" id="PF02653">
    <property type="entry name" value="BPD_transp_2"/>
    <property type="match status" value="1"/>
</dbReference>
<feature type="transmembrane region" description="Helical" evidence="6">
    <location>
        <begin position="159"/>
        <end position="176"/>
    </location>
</feature>
<protein>
    <submittedName>
        <fullName evidence="7">Ribose ABC transporter permease</fullName>
    </submittedName>
</protein>
<dbReference type="PANTHER" id="PTHR32196">
    <property type="entry name" value="ABC TRANSPORTER PERMEASE PROTEIN YPHD-RELATED-RELATED"/>
    <property type="match status" value="1"/>
</dbReference>